<dbReference type="InterPro" id="IPR013524">
    <property type="entry name" value="Runt_dom"/>
</dbReference>
<feature type="compositionally biased region" description="Low complexity" evidence="5">
    <location>
        <begin position="187"/>
        <end position="226"/>
    </location>
</feature>
<dbReference type="Gene3D" id="2.60.40.720">
    <property type="match status" value="1"/>
</dbReference>
<comment type="caution">
    <text evidence="7">The sequence shown here is derived from an EMBL/GenBank/DDBJ whole genome shotgun (WGS) entry which is preliminary data.</text>
</comment>
<evidence type="ECO:0000313" key="7">
    <source>
        <dbReference type="EMBL" id="CAL4118149.1"/>
    </source>
</evidence>
<dbReference type="GO" id="GO:0005634">
    <property type="term" value="C:nucleus"/>
    <property type="evidence" value="ECO:0007669"/>
    <property type="project" value="UniProtKB-SubCell"/>
</dbReference>
<sequence>GKSFNLCIIVSSRPMQMTTLTKAIKVTVDGPREPRNKSRWGFPLGYHPWLDSHLSALGYNLGIGATFNPLAAHTKALELARVGGTGWLDAWRGAAGGLMGLHGIGTPPTLPGSGLSALTAGHTLPTLPPHTPPASHPLTTINTELARSALLSDSARCLRCRGCEGGGPCLTLLHHSHRGPPSPTSPSPSLTSPSTPSTPSTNSSATTPTTTSTSLSSSASSALSSLRPPPLLPMGGLSAFSIPKTSGLKASFQSRDSSFQPVKPSSERSSETKVWRPY</sequence>
<dbReference type="PANTHER" id="PTHR11950">
    <property type="entry name" value="RUNT RELATED"/>
    <property type="match status" value="1"/>
</dbReference>
<feature type="non-terminal residue" evidence="7">
    <location>
        <position position="1"/>
    </location>
</feature>
<evidence type="ECO:0000259" key="6">
    <source>
        <dbReference type="PROSITE" id="PS51062"/>
    </source>
</evidence>
<dbReference type="InterPro" id="IPR000040">
    <property type="entry name" value="AML1_Runt"/>
</dbReference>
<dbReference type="EMBL" id="CAXKWB010017164">
    <property type="protein sequence ID" value="CAL4118149.1"/>
    <property type="molecule type" value="Genomic_DNA"/>
</dbReference>
<evidence type="ECO:0000313" key="8">
    <source>
        <dbReference type="Proteomes" id="UP001497623"/>
    </source>
</evidence>
<dbReference type="AlphaFoldDB" id="A0AAV2R9V0"/>
<feature type="compositionally biased region" description="Polar residues" evidence="5">
    <location>
        <begin position="251"/>
        <end position="260"/>
    </location>
</feature>
<feature type="domain" description="Runt" evidence="6">
    <location>
        <begin position="1"/>
        <end position="36"/>
    </location>
</feature>
<keyword evidence="4" id="KW-0539">Nucleus</keyword>
<dbReference type="PRINTS" id="PR00967">
    <property type="entry name" value="ONCOGENEAML1"/>
</dbReference>
<gene>
    <name evidence="7" type="ORF">MNOR_LOCUS21375</name>
</gene>
<dbReference type="GO" id="GO:0005524">
    <property type="term" value="F:ATP binding"/>
    <property type="evidence" value="ECO:0007669"/>
    <property type="project" value="InterPro"/>
</dbReference>
<name>A0AAV2R9V0_MEGNR</name>
<dbReference type="PANTHER" id="PTHR11950:SF31">
    <property type="entry name" value="SEGMENTATION PROTEIN RUNT"/>
    <property type="match status" value="1"/>
</dbReference>
<evidence type="ECO:0000256" key="1">
    <source>
        <dbReference type="ARBA" id="ARBA00004123"/>
    </source>
</evidence>
<dbReference type="Proteomes" id="UP001497623">
    <property type="component" value="Unassembled WGS sequence"/>
</dbReference>
<keyword evidence="3" id="KW-0804">Transcription</keyword>
<keyword evidence="8" id="KW-1185">Reference proteome</keyword>
<dbReference type="SUPFAM" id="SSF49417">
    <property type="entry name" value="p53-like transcription factors"/>
    <property type="match status" value="1"/>
</dbReference>
<evidence type="ECO:0000256" key="3">
    <source>
        <dbReference type="ARBA" id="ARBA00023163"/>
    </source>
</evidence>
<accession>A0AAV2R9V0</accession>
<comment type="subcellular location">
    <subcellularLocation>
        <location evidence="1">Nucleus</location>
    </subcellularLocation>
</comment>
<dbReference type="InterPro" id="IPR008967">
    <property type="entry name" value="p53-like_TF_DNA-bd_sf"/>
</dbReference>
<evidence type="ECO:0000256" key="5">
    <source>
        <dbReference type="SAM" id="MobiDB-lite"/>
    </source>
</evidence>
<dbReference type="InterPro" id="IPR012346">
    <property type="entry name" value="p53/RUNT-type_TF_DNA-bd_sf"/>
</dbReference>
<keyword evidence="2" id="KW-0805">Transcription regulation</keyword>
<proteinExistence type="predicted"/>
<dbReference type="Pfam" id="PF00853">
    <property type="entry name" value="Runt"/>
    <property type="match status" value="1"/>
</dbReference>
<evidence type="ECO:0000256" key="2">
    <source>
        <dbReference type="ARBA" id="ARBA00023015"/>
    </source>
</evidence>
<dbReference type="PROSITE" id="PS51062">
    <property type="entry name" value="RUNT"/>
    <property type="match status" value="1"/>
</dbReference>
<feature type="compositionally biased region" description="Basic and acidic residues" evidence="5">
    <location>
        <begin position="265"/>
        <end position="278"/>
    </location>
</feature>
<feature type="region of interest" description="Disordered" evidence="5">
    <location>
        <begin position="174"/>
        <end position="278"/>
    </location>
</feature>
<dbReference type="GO" id="GO:0000981">
    <property type="term" value="F:DNA-binding transcription factor activity, RNA polymerase II-specific"/>
    <property type="evidence" value="ECO:0007669"/>
    <property type="project" value="TreeGrafter"/>
</dbReference>
<evidence type="ECO:0000256" key="4">
    <source>
        <dbReference type="ARBA" id="ARBA00023242"/>
    </source>
</evidence>
<reference evidence="7 8" key="1">
    <citation type="submission" date="2024-05" db="EMBL/GenBank/DDBJ databases">
        <authorList>
            <person name="Wallberg A."/>
        </authorList>
    </citation>
    <scope>NUCLEOTIDE SEQUENCE [LARGE SCALE GENOMIC DNA]</scope>
</reference>
<organism evidence="7 8">
    <name type="scientific">Meganyctiphanes norvegica</name>
    <name type="common">Northern krill</name>
    <name type="synonym">Thysanopoda norvegica</name>
    <dbReference type="NCBI Taxonomy" id="48144"/>
    <lineage>
        <taxon>Eukaryota</taxon>
        <taxon>Metazoa</taxon>
        <taxon>Ecdysozoa</taxon>
        <taxon>Arthropoda</taxon>
        <taxon>Crustacea</taxon>
        <taxon>Multicrustacea</taxon>
        <taxon>Malacostraca</taxon>
        <taxon>Eumalacostraca</taxon>
        <taxon>Eucarida</taxon>
        <taxon>Euphausiacea</taxon>
        <taxon>Euphausiidae</taxon>
        <taxon>Meganyctiphanes</taxon>
    </lineage>
</organism>
<dbReference type="GO" id="GO:0000978">
    <property type="term" value="F:RNA polymerase II cis-regulatory region sequence-specific DNA binding"/>
    <property type="evidence" value="ECO:0007669"/>
    <property type="project" value="TreeGrafter"/>
</dbReference>
<protein>
    <recommendedName>
        <fullName evidence="6">Runt domain-containing protein</fullName>
    </recommendedName>
</protein>